<evidence type="ECO:0000313" key="3">
    <source>
        <dbReference type="Proteomes" id="UP000029585"/>
    </source>
</evidence>
<dbReference type="PATRIC" id="fig|742738.3.peg.3098"/>
<feature type="chain" id="PRO_5001916948" evidence="1">
    <location>
        <begin position="25"/>
        <end position="139"/>
    </location>
</feature>
<dbReference type="AlphaFoldDB" id="A0A096B5I5"/>
<feature type="signal peptide" evidence="1">
    <location>
        <begin position="1"/>
        <end position="24"/>
    </location>
</feature>
<dbReference type="EMBL" id="ADLO01000092">
    <property type="protein sequence ID" value="KGF54221.1"/>
    <property type="molecule type" value="Genomic_DNA"/>
</dbReference>
<proteinExistence type="predicted"/>
<keyword evidence="3" id="KW-1185">Reference proteome</keyword>
<name>A0A096B5I5_FLAPL</name>
<dbReference type="Proteomes" id="UP000029585">
    <property type="component" value="Unassembled WGS sequence"/>
</dbReference>
<evidence type="ECO:0000313" key="2">
    <source>
        <dbReference type="EMBL" id="KGF54221.1"/>
    </source>
</evidence>
<dbReference type="RefSeq" id="WP_009256623.1">
    <property type="nucleotide sequence ID" value="NZ_KN174164.1"/>
</dbReference>
<organism evidence="2 3">
    <name type="scientific">Flavonifractor plautii 1_3_50AFAA</name>
    <dbReference type="NCBI Taxonomy" id="742738"/>
    <lineage>
        <taxon>Bacteria</taxon>
        <taxon>Bacillati</taxon>
        <taxon>Bacillota</taxon>
        <taxon>Clostridia</taxon>
        <taxon>Eubacteriales</taxon>
        <taxon>Oscillospiraceae</taxon>
        <taxon>Flavonifractor</taxon>
    </lineage>
</organism>
<evidence type="ECO:0000256" key="1">
    <source>
        <dbReference type="SAM" id="SignalP"/>
    </source>
</evidence>
<gene>
    <name evidence="2" type="ORF">HMPREF9460_03015</name>
</gene>
<comment type="caution">
    <text evidence="2">The sequence shown here is derived from an EMBL/GenBank/DDBJ whole genome shotgun (WGS) entry which is preliminary data.</text>
</comment>
<accession>A0A096B5I5</accession>
<keyword evidence="1" id="KW-0732">Signal</keyword>
<protein>
    <submittedName>
        <fullName evidence="2">Uncharacterized protein</fullName>
    </submittedName>
</protein>
<reference evidence="2 3" key="1">
    <citation type="submission" date="2011-08" db="EMBL/GenBank/DDBJ databases">
        <title>The Genome Sequence of Clostridium orbiscindens 1_3_50AFAA.</title>
        <authorList>
            <consortium name="The Broad Institute Genome Sequencing Platform"/>
            <person name="Earl A."/>
            <person name="Ward D."/>
            <person name="Feldgarden M."/>
            <person name="Gevers D."/>
            <person name="Daigneault M."/>
            <person name="Strauss J."/>
            <person name="Allen-Vercoe E."/>
            <person name="Young S.K."/>
            <person name="Zeng Q."/>
            <person name="Gargeya S."/>
            <person name="Fitzgerald M."/>
            <person name="Haas B."/>
            <person name="Abouelleil A."/>
            <person name="Alvarado L."/>
            <person name="Arachchi H.M."/>
            <person name="Berlin A."/>
            <person name="Brown A."/>
            <person name="Chapman S.B."/>
            <person name="Chen Z."/>
            <person name="Dunbar C."/>
            <person name="Freedman E."/>
            <person name="Gearin G."/>
            <person name="Gellesch M."/>
            <person name="Goldberg J."/>
            <person name="Griggs A."/>
            <person name="Gujja S."/>
            <person name="Heiman D."/>
            <person name="Howarth C."/>
            <person name="Larson L."/>
            <person name="Lui A."/>
            <person name="MacDonald P.J.P."/>
            <person name="Montmayeur A."/>
            <person name="Murphy C."/>
            <person name="Neiman D."/>
            <person name="Pearson M."/>
            <person name="Priest M."/>
            <person name="Roberts A."/>
            <person name="Saif S."/>
            <person name="Shea T."/>
            <person name="Shenoy N."/>
            <person name="Sisk P."/>
            <person name="Stolte C."/>
            <person name="Sykes S."/>
            <person name="Wortman J."/>
            <person name="Nusbaum C."/>
            <person name="Birren B."/>
        </authorList>
    </citation>
    <scope>NUCLEOTIDE SEQUENCE [LARGE SCALE GENOMIC DNA]</scope>
    <source>
        <strain evidence="2 3">1_3_50AFAA</strain>
    </source>
</reference>
<sequence>MKRAISMIMVLVLALSMCVVGASAVESDAISETSATVGNERASWGYVKIRYDPNGAWGEGSINTYAGTAYYMYVKVYATYSNGDADGPSDTASGYNKESVVTDKIYENGPYRQYFVSGKIRDTSSSGYQYGNEDSPLFK</sequence>
<dbReference type="HOGENOM" id="CLU_1841638_0_0_9"/>